<comment type="caution">
    <text evidence="2">The sequence shown here is derived from an EMBL/GenBank/DDBJ whole genome shotgun (WGS) entry which is preliminary data.</text>
</comment>
<dbReference type="EMBL" id="BNAV01000001">
    <property type="protein sequence ID" value="GHF32549.1"/>
    <property type="molecule type" value="Genomic_DNA"/>
</dbReference>
<evidence type="ECO:0000313" key="2">
    <source>
        <dbReference type="EMBL" id="GHF32549.1"/>
    </source>
</evidence>
<sequence>MPSGSRRLCKARLSGASSNQNVARTRSGLADIPNNRHIADLLYSRGFVTSYHHPDRPKPSRAAPGAEAMNRKASDRLKGWWWRKSADAT</sequence>
<evidence type="ECO:0000256" key="1">
    <source>
        <dbReference type="SAM" id="MobiDB-lite"/>
    </source>
</evidence>
<reference evidence="2" key="1">
    <citation type="journal article" date="2014" name="Int. J. Syst. Evol. Microbiol.">
        <title>Complete genome sequence of Corynebacterium casei LMG S-19264T (=DSM 44701T), isolated from a smear-ripened cheese.</title>
        <authorList>
            <consortium name="US DOE Joint Genome Institute (JGI-PGF)"/>
            <person name="Walter F."/>
            <person name="Albersmeier A."/>
            <person name="Kalinowski J."/>
            <person name="Ruckert C."/>
        </authorList>
    </citation>
    <scope>NUCLEOTIDE SEQUENCE</scope>
    <source>
        <strain evidence="2">CGMCC 4.7679</strain>
    </source>
</reference>
<keyword evidence="3" id="KW-1185">Reference proteome</keyword>
<dbReference type="AlphaFoldDB" id="A0A8H9M2P6"/>
<gene>
    <name evidence="2" type="ORF">GCM10017566_01400</name>
</gene>
<feature type="region of interest" description="Disordered" evidence="1">
    <location>
        <begin position="52"/>
        <end position="73"/>
    </location>
</feature>
<feature type="region of interest" description="Disordered" evidence="1">
    <location>
        <begin position="1"/>
        <end position="22"/>
    </location>
</feature>
<proteinExistence type="predicted"/>
<reference evidence="2" key="2">
    <citation type="submission" date="2020-09" db="EMBL/GenBank/DDBJ databases">
        <authorList>
            <person name="Sun Q."/>
            <person name="Zhou Y."/>
        </authorList>
    </citation>
    <scope>NUCLEOTIDE SEQUENCE</scope>
    <source>
        <strain evidence="2">CGMCC 4.7679</strain>
    </source>
</reference>
<dbReference type="Proteomes" id="UP000658656">
    <property type="component" value="Unassembled WGS sequence"/>
</dbReference>
<organism evidence="2 3">
    <name type="scientific">Amycolatopsis bartoniae</name>
    <dbReference type="NCBI Taxonomy" id="941986"/>
    <lineage>
        <taxon>Bacteria</taxon>
        <taxon>Bacillati</taxon>
        <taxon>Actinomycetota</taxon>
        <taxon>Actinomycetes</taxon>
        <taxon>Pseudonocardiales</taxon>
        <taxon>Pseudonocardiaceae</taxon>
        <taxon>Amycolatopsis</taxon>
    </lineage>
</organism>
<protein>
    <submittedName>
        <fullName evidence="2">Uncharacterized protein</fullName>
    </submittedName>
</protein>
<accession>A0A8H9M2P6</accession>
<name>A0A8H9M2P6_9PSEU</name>
<evidence type="ECO:0000313" key="3">
    <source>
        <dbReference type="Proteomes" id="UP000658656"/>
    </source>
</evidence>